<name>A0ABV3X8W9_9ACTN</name>
<evidence type="ECO:0000256" key="1">
    <source>
        <dbReference type="SAM" id="Phobius"/>
    </source>
</evidence>
<evidence type="ECO:0000259" key="2">
    <source>
        <dbReference type="Pfam" id="PF18181"/>
    </source>
</evidence>
<accession>A0ABV3X8W9</accession>
<comment type="caution">
    <text evidence="3">The sequence shown here is derived from an EMBL/GenBank/DDBJ whole genome shotgun (WGS) entry which is preliminary data.</text>
</comment>
<keyword evidence="1" id="KW-1133">Transmembrane helix</keyword>
<dbReference type="EMBL" id="JBFNXQ010000002">
    <property type="protein sequence ID" value="MEX5716966.1"/>
    <property type="molecule type" value="Genomic_DNA"/>
</dbReference>
<organism evidence="3 4">
    <name type="scientific">Geodermatophilus maliterrae</name>
    <dbReference type="NCBI Taxonomy" id="3162531"/>
    <lineage>
        <taxon>Bacteria</taxon>
        <taxon>Bacillati</taxon>
        <taxon>Actinomycetota</taxon>
        <taxon>Actinomycetes</taxon>
        <taxon>Geodermatophilales</taxon>
        <taxon>Geodermatophilaceae</taxon>
        <taxon>Geodermatophilus</taxon>
    </lineage>
</organism>
<feature type="transmembrane region" description="Helical" evidence="1">
    <location>
        <begin position="194"/>
        <end position="213"/>
    </location>
</feature>
<evidence type="ECO:0000313" key="4">
    <source>
        <dbReference type="Proteomes" id="UP001560045"/>
    </source>
</evidence>
<dbReference type="InterPro" id="IPR025325">
    <property type="entry name" value="DUF4231"/>
</dbReference>
<keyword evidence="1" id="KW-0812">Transmembrane</keyword>
<gene>
    <name evidence="3" type="ORF">ABQ292_01125</name>
</gene>
<keyword evidence="4" id="KW-1185">Reference proteome</keyword>
<keyword evidence="1" id="KW-0472">Membrane</keyword>
<dbReference type="InterPro" id="IPR040884">
    <property type="entry name" value="SLATT_1"/>
</dbReference>
<dbReference type="Pfam" id="PF14015">
    <property type="entry name" value="DUF4231"/>
    <property type="match status" value="1"/>
</dbReference>
<evidence type="ECO:0000313" key="3">
    <source>
        <dbReference type="EMBL" id="MEX5716966.1"/>
    </source>
</evidence>
<proteinExistence type="predicted"/>
<dbReference type="NCBIfam" id="NF033634">
    <property type="entry name" value="SLATT_1"/>
    <property type="match status" value="1"/>
</dbReference>
<dbReference type="RefSeq" id="WP_369202367.1">
    <property type="nucleotide sequence ID" value="NZ_JBFNXQ010000002.1"/>
</dbReference>
<dbReference type="Proteomes" id="UP001560045">
    <property type="component" value="Unassembled WGS sequence"/>
</dbReference>
<sequence>MAADAGRRRLERWRLCNLVLLVLGALTGALASQTWAAGLLATGSAVAAAVALGLAGLLQAHALTTEQTARWTRARAASEALKAEVHRYLVGVAPYARADRAQVLQAHVDEVRTRAAALLVDQQHAPVDDRPLPALRTVQEYVTVRAQGQAAWHRDRSAEHARRARRLRAWQLAATAVGVVLAAVTGFLPSWRLSTWTAAATTVAAALGAHLAATRHQGIAADYAATADQLETLVAGFDQASATPDQQAQFVADVERVLAAQNHGWLDLLSHEPATGQAAPGT</sequence>
<protein>
    <submittedName>
        <fullName evidence="3">DUF4231 domain-containing protein</fullName>
    </submittedName>
</protein>
<feature type="transmembrane region" description="Helical" evidence="1">
    <location>
        <begin position="169"/>
        <end position="188"/>
    </location>
</feature>
<dbReference type="Pfam" id="PF18181">
    <property type="entry name" value="SLATT_1"/>
    <property type="match status" value="1"/>
</dbReference>
<feature type="domain" description="SMODS and SLOG-associating 2TM effector" evidence="2">
    <location>
        <begin position="141"/>
        <end position="265"/>
    </location>
</feature>
<feature type="transmembrane region" description="Helical" evidence="1">
    <location>
        <begin position="41"/>
        <end position="63"/>
    </location>
</feature>
<reference evidence="3 4" key="1">
    <citation type="submission" date="2024-06" db="EMBL/GenBank/DDBJ databases">
        <title>Draft genome sequence of Geodermatophilus badlandi, a novel member of the Geodermatophilaceae isolated from badland sedimentary rocks in the Red desert, Wyoming, USA.</title>
        <authorList>
            <person name="Ben Tekaya S."/>
            <person name="Nouioui I."/>
            <person name="Flores G.M."/>
            <person name="Shaal M.N."/>
            <person name="Bredoire F."/>
            <person name="Basile F."/>
            <person name="Van Diepen L."/>
            <person name="Ward N.L."/>
        </authorList>
    </citation>
    <scope>NUCLEOTIDE SEQUENCE [LARGE SCALE GENOMIC DNA]</scope>
    <source>
        <strain evidence="3 4">WL48A</strain>
    </source>
</reference>